<dbReference type="Pfam" id="PF10727">
    <property type="entry name" value="Rossmann-like"/>
    <property type="match status" value="1"/>
</dbReference>
<dbReference type="SUPFAM" id="SSF51735">
    <property type="entry name" value="NAD(P)-binding Rossmann-fold domains"/>
    <property type="match status" value="1"/>
</dbReference>
<reference evidence="3 4" key="1">
    <citation type="journal article" date="2017" name="Elife">
        <title>Extensive horizontal gene transfer in cheese-associated bacteria.</title>
        <authorList>
            <person name="Bonham K.S."/>
            <person name="Wolfe B.E."/>
            <person name="Dutton R.J."/>
        </authorList>
    </citation>
    <scope>NUCLEOTIDE SEQUENCE [LARGE SCALE GENOMIC DNA]</scope>
    <source>
        <strain evidence="3 4">JB182</strain>
    </source>
</reference>
<dbReference type="InterPro" id="IPR037108">
    <property type="entry name" value="TM1727-like_C_sf"/>
</dbReference>
<organism evidence="3 4">
    <name type="scientific">Glutamicibacter arilaitensis</name>
    <dbReference type="NCBI Taxonomy" id="256701"/>
    <lineage>
        <taxon>Bacteria</taxon>
        <taxon>Bacillati</taxon>
        <taxon>Actinomycetota</taxon>
        <taxon>Actinomycetes</taxon>
        <taxon>Micrococcales</taxon>
        <taxon>Micrococcaceae</taxon>
        <taxon>Glutamicibacter</taxon>
    </lineage>
</organism>
<dbReference type="InterPro" id="IPR036291">
    <property type="entry name" value="NAD(P)-bd_dom_sf"/>
</dbReference>
<feature type="domain" description="DUF2520" evidence="2">
    <location>
        <begin position="153"/>
        <end position="279"/>
    </location>
</feature>
<gene>
    <name evidence="3" type="ORF">CIK84_13740</name>
</gene>
<sequence length="302" mass="31428">MYPGASAAPGRKVEVDAPRLGIGIISAGKVGTVLGAALAASGHRITGIHAVSEDSRDRADALLPEVELLDPPEILRRSELVIFAVPDDVLGELVAGLAEAGHIAPGQLIAHTAGRYGTSILQPAMDAGAFGLAIHPAMTFTGMSMDLQRLTDCVFAVTADEAILPVAQALVVEMRGEPVVIAEANRVSYHAALAHAANHLNTITAQSADILRRIGVEDPSNTLRALMYASLDNALRSGAGALTGPVARGDSGTVTAHLQALSHDPAETNNSYRSLSRATALRAAARGLISQRTLEELLRVLE</sequence>
<proteinExistence type="predicted"/>
<comment type="caution">
    <text evidence="3">The sequence shown here is derived from an EMBL/GenBank/DDBJ whole genome shotgun (WGS) entry which is preliminary data.</text>
</comment>
<dbReference type="InterPro" id="IPR018931">
    <property type="entry name" value="DUF2520"/>
</dbReference>
<evidence type="ECO:0000259" key="1">
    <source>
        <dbReference type="Pfam" id="PF10727"/>
    </source>
</evidence>
<accession>A0A2N7S0M9</accession>
<dbReference type="InterPro" id="IPR008927">
    <property type="entry name" value="6-PGluconate_DH-like_C_sf"/>
</dbReference>
<evidence type="ECO:0000313" key="4">
    <source>
        <dbReference type="Proteomes" id="UP000235739"/>
    </source>
</evidence>
<dbReference type="InterPro" id="IPR019665">
    <property type="entry name" value="OxRdtase/DH_put_Rossmann_dom"/>
</dbReference>
<evidence type="ECO:0000313" key="3">
    <source>
        <dbReference type="EMBL" id="PMQ19702.1"/>
    </source>
</evidence>
<dbReference type="PANTHER" id="PTHR40459">
    <property type="entry name" value="CONSERVED HYPOTHETICAL ALANINE AND LEUCINE RICH PROTEIN"/>
    <property type="match status" value="1"/>
</dbReference>
<dbReference type="AlphaFoldDB" id="A0A2N7S0M9"/>
<dbReference type="Proteomes" id="UP000235739">
    <property type="component" value="Unassembled WGS sequence"/>
</dbReference>
<protein>
    <submittedName>
        <fullName evidence="3">Oxidoreductase</fullName>
    </submittedName>
</protein>
<dbReference type="Gene3D" id="1.10.1040.20">
    <property type="entry name" value="ProC-like, C-terminal domain"/>
    <property type="match status" value="1"/>
</dbReference>
<evidence type="ECO:0000259" key="2">
    <source>
        <dbReference type="Pfam" id="PF10728"/>
    </source>
</evidence>
<name>A0A2N7S0M9_9MICC</name>
<feature type="domain" description="Putative oxidoreductase/dehydrogenase Rossmann-like" evidence="1">
    <location>
        <begin position="9"/>
        <end position="136"/>
    </location>
</feature>
<dbReference type="Gene3D" id="3.40.50.720">
    <property type="entry name" value="NAD(P)-binding Rossmann-like Domain"/>
    <property type="match status" value="1"/>
</dbReference>
<dbReference type="PANTHER" id="PTHR40459:SF1">
    <property type="entry name" value="CONSERVED HYPOTHETICAL ALANINE AND LEUCINE RICH PROTEIN"/>
    <property type="match status" value="1"/>
</dbReference>
<dbReference type="Pfam" id="PF10728">
    <property type="entry name" value="DUF2520"/>
    <property type="match status" value="1"/>
</dbReference>
<dbReference type="EMBL" id="PNQX01000002">
    <property type="protein sequence ID" value="PMQ19702.1"/>
    <property type="molecule type" value="Genomic_DNA"/>
</dbReference>
<dbReference type="SUPFAM" id="SSF48179">
    <property type="entry name" value="6-phosphogluconate dehydrogenase C-terminal domain-like"/>
    <property type="match status" value="1"/>
</dbReference>